<dbReference type="EMBL" id="JANWOI010000002">
    <property type="protein sequence ID" value="MDA5193792.1"/>
    <property type="molecule type" value="Genomic_DNA"/>
</dbReference>
<keyword evidence="2" id="KW-1185">Reference proteome</keyword>
<dbReference type="AlphaFoldDB" id="A0A9X3TYL8"/>
<dbReference type="RefSeq" id="WP_274943486.1">
    <property type="nucleotide sequence ID" value="NZ_JANWOI010000002.1"/>
</dbReference>
<dbReference type="Pfam" id="PF04748">
    <property type="entry name" value="Polysacc_deac_2"/>
    <property type="match status" value="1"/>
</dbReference>
<dbReference type="GO" id="GO:0005975">
    <property type="term" value="P:carbohydrate metabolic process"/>
    <property type="evidence" value="ECO:0007669"/>
    <property type="project" value="InterPro"/>
</dbReference>
<comment type="caution">
    <text evidence="1">The sequence shown here is derived from an EMBL/GenBank/DDBJ whole genome shotgun (WGS) entry which is preliminary data.</text>
</comment>
<sequence>MAPPPKIRPPAPTVPPVAVVKNGTPRLAIVLDDMGLDHAAARRAADLPGPVTLAFLPYATDLPAQTANAREKGHELMVHMPMEPTSKANDPGPNALKVGLDAAEIKRRMDTNLGQFSGYVGFNNHMGSRFTTDSAGMRQVLSEARDRGLLFLDSRTTTGTLGVSLAQSMGVPYAKRDVFLDNSRDPAAIRRQLAELEALAQKQGSAIAIGHPYAETLAVLEQWIPEARAAGYEIVPLSALVKGADVAGVKGAGATGDGS</sequence>
<dbReference type="Proteomes" id="UP001141619">
    <property type="component" value="Unassembled WGS sequence"/>
</dbReference>
<protein>
    <submittedName>
        <fullName evidence="1">Divergent polysaccharide deacetylase family protein</fullName>
    </submittedName>
</protein>
<evidence type="ECO:0000313" key="2">
    <source>
        <dbReference type="Proteomes" id="UP001141619"/>
    </source>
</evidence>
<dbReference type="CDD" id="cd10936">
    <property type="entry name" value="CE4_DAC2"/>
    <property type="match status" value="1"/>
</dbReference>
<gene>
    <name evidence="1" type="ORF">NYP16_07485</name>
</gene>
<proteinExistence type="predicted"/>
<name>A0A9X3TYL8_9PROT</name>
<dbReference type="SUPFAM" id="SSF88713">
    <property type="entry name" value="Glycoside hydrolase/deacetylase"/>
    <property type="match status" value="1"/>
</dbReference>
<dbReference type="PANTHER" id="PTHR30105:SF2">
    <property type="entry name" value="DIVERGENT POLYSACCHARIDE DEACETYLASE SUPERFAMILY"/>
    <property type="match status" value="1"/>
</dbReference>
<dbReference type="InterPro" id="IPR006837">
    <property type="entry name" value="Divergent_DAC"/>
</dbReference>
<dbReference type="PANTHER" id="PTHR30105">
    <property type="entry name" value="UNCHARACTERIZED YIBQ-RELATED"/>
    <property type="match status" value="1"/>
</dbReference>
<reference evidence="1" key="1">
    <citation type="submission" date="2022-08" db="EMBL/GenBank/DDBJ databases">
        <authorList>
            <person name="Vandamme P."/>
            <person name="Hettiarachchi A."/>
            <person name="Peeters C."/>
            <person name="Cnockaert M."/>
            <person name="Carlier A."/>
        </authorList>
    </citation>
    <scope>NUCLEOTIDE SEQUENCE</scope>
    <source>
        <strain evidence="1">LMG 31809</strain>
    </source>
</reference>
<dbReference type="InterPro" id="IPR011330">
    <property type="entry name" value="Glyco_hydro/deAcase_b/a-brl"/>
</dbReference>
<organism evidence="1 2">
    <name type="scientific">Govanella unica</name>
    <dbReference type="NCBI Taxonomy" id="2975056"/>
    <lineage>
        <taxon>Bacteria</taxon>
        <taxon>Pseudomonadati</taxon>
        <taxon>Pseudomonadota</taxon>
        <taxon>Alphaproteobacteria</taxon>
        <taxon>Emcibacterales</taxon>
        <taxon>Govanellaceae</taxon>
        <taxon>Govanella</taxon>
    </lineage>
</organism>
<dbReference type="Gene3D" id="3.20.20.370">
    <property type="entry name" value="Glycoside hydrolase/deacetylase"/>
    <property type="match status" value="1"/>
</dbReference>
<reference evidence="1" key="2">
    <citation type="journal article" date="2023" name="Syst. Appl. Microbiol.">
        <title>Govania unica gen. nov., sp. nov., a rare biosphere bacterium that represents a novel family in the class Alphaproteobacteria.</title>
        <authorList>
            <person name="Vandamme P."/>
            <person name="Peeters C."/>
            <person name="Hettiarachchi A."/>
            <person name="Cnockaert M."/>
            <person name="Carlier A."/>
        </authorList>
    </citation>
    <scope>NUCLEOTIDE SEQUENCE</scope>
    <source>
        <strain evidence="1">LMG 31809</strain>
    </source>
</reference>
<accession>A0A9X3TYL8</accession>
<evidence type="ECO:0000313" key="1">
    <source>
        <dbReference type="EMBL" id="MDA5193792.1"/>
    </source>
</evidence>